<dbReference type="STRING" id="501010.NOSIN_00665"/>
<proteinExistence type="predicted"/>
<gene>
    <name evidence="1" type="ORF">NOSIN_00665</name>
</gene>
<evidence type="ECO:0000313" key="1">
    <source>
        <dbReference type="EMBL" id="OOC52530.1"/>
    </source>
</evidence>
<evidence type="ECO:0000313" key="2">
    <source>
        <dbReference type="Proteomes" id="UP000189004"/>
    </source>
</evidence>
<organism evidence="1 2">
    <name type="scientific">Nocardiopsis sinuspersici</name>
    <dbReference type="NCBI Taxonomy" id="501010"/>
    <lineage>
        <taxon>Bacteria</taxon>
        <taxon>Bacillati</taxon>
        <taxon>Actinomycetota</taxon>
        <taxon>Actinomycetes</taxon>
        <taxon>Streptosporangiales</taxon>
        <taxon>Nocardiopsidaceae</taxon>
        <taxon>Nocardiopsis</taxon>
    </lineage>
</organism>
<reference evidence="2" key="1">
    <citation type="submission" date="2016-08" db="EMBL/GenBank/DDBJ databases">
        <authorList>
            <person name="Tokovenko B."/>
            <person name="Kalinowski J."/>
        </authorList>
    </citation>
    <scope>NUCLEOTIDE SEQUENCE [LARGE SCALE GENOMIC DNA]</scope>
    <source>
        <strain evidence="2">UTMC102</strain>
    </source>
</reference>
<dbReference type="EMBL" id="MCOK01000001">
    <property type="protein sequence ID" value="OOC52530.1"/>
    <property type="molecule type" value="Genomic_DNA"/>
</dbReference>
<protein>
    <submittedName>
        <fullName evidence="1">Uncharacterized protein</fullName>
    </submittedName>
</protein>
<accession>A0A1V3BWN1</accession>
<sequence>MICAGLTMIHRPRAVAATIQMEDSIVSVILFRISPYQPSHSAPRITTVGISGRQIPSRSVTTTFSTSSLKLARRPSEVAAW</sequence>
<keyword evidence="2" id="KW-1185">Reference proteome</keyword>
<name>A0A1V3BWN1_9ACTN</name>
<dbReference type="Proteomes" id="UP000189004">
    <property type="component" value="Unassembled WGS sequence"/>
</dbReference>
<comment type="caution">
    <text evidence="1">The sequence shown here is derived from an EMBL/GenBank/DDBJ whole genome shotgun (WGS) entry which is preliminary data.</text>
</comment>
<dbReference type="AlphaFoldDB" id="A0A1V3BWN1"/>